<reference evidence="3" key="1">
    <citation type="submission" date="2018-05" db="EMBL/GenBank/DDBJ databases">
        <authorList>
            <person name="Lanie J.A."/>
            <person name="Ng W.-L."/>
            <person name="Kazmierczak K.M."/>
            <person name="Andrzejewski T.M."/>
            <person name="Davidsen T.M."/>
            <person name="Wayne K.J."/>
            <person name="Tettelin H."/>
            <person name="Glass J.I."/>
            <person name="Rusch D."/>
            <person name="Podicherti R."/>
            <person name="Tsui H.-C.T."/>
            <person name="Winkler M.E."/>
        </authorList>
    </citation>
    <scope>NUCLEOTIDE SEQUENCE</scope>
</reference>
<gene>
    <name evidence="3" type="ORF">METZ01_LOCUS212012</name>
</gene>
<name>A0A382F7Z2_9ZZZZ</name>
<dbReference type="EMBL" id="UINC01048525">
    <property type="protein sequence ID" value="SVB59158.1"/>
    <property type="molecule type" value="Genomic_DNA"/>
</dbReference>
<sequence length="201" mass="22236">MDKATVIGGSGFLGSHIADELSRRGIAVTIFDHSASPWICDNQTMLVGDMLDRELLQKACEGSRYLYHFGGIADISEAKTKPFKAIEANVMGVTTALEAARAVRVERFVYASTMYVYSAAGSFYRASKQAAETIVEAYAESFDLDYTLLRYGSLYGPRAQAWNGLRGYVKQVVEEGRLDYQGSGQERREYIHVCDAARLSV</sequence>
<feature type="domain" description="NAD-dependent epimerase/dehydratase" evidence="2">
    <location>
        <begin position="5"/>
        <end position="199"/>
    </location>
</feature>
<evidence type="ECO:0000259" key="2">
    <source>
        <dbReference type="Pfam" id="PF01370"/>
    </source>
</evidence>
<protein>
    <recommendedName>
        <fullName evidence="2">NAD-dependent epimerase/dehydratase domain-containing protein</fullName>
    </recommendedName>
</protein>
<accession>A0A382F7Z2</accession>
<dbReference type="Pfam" id="PF01370">
    <property type="entry name" value="Epimerase"/>
    <property type="match status" value="1"/>
</dbReference>
<dbReference type="SUPFAM" id="SSF51735">
    <property type="entry name" value="NAD(P)-binding Rossmann-fold domains"/>
    <property type="match status" value="1"/>
</dbReference>
<dbReference type="CDD" id="cd08946">
    <property type="entry name" value="SDR_e"/>
    <property type="match status" value="1"/>
</dbReference>
<dbReference type="InterPro" id="IPR001509">
    <property type="entry name" value="Epimerase_deHydtase"/>
</dbReference>
<feature type="non-terminal residue" evidence="3">
    <location>
        <position position="201"/>
    </location>
</feature>
<organism evidence="3">
    <name type="scientific">marine metagenome</name>
    <dbReference type="NCBI Taxonomy" id="408172"/>
    <lineage>
        <taxon>unclassified sequences</taxon>
        <taxon>metagenomes</taxon>
        <taxon>ecological metagenomes</taxon>
    </lineage>
</organism>
<evidence type="ECO:0000256" key="1">
    <source>
        <dbReference type="ARBA" id="ARBA00007637"/>
    </source>
</evidence>
<dbReference type="AlphaFoldDB" id="A0A382F7Z2"/>
<dbReference type="Gene3D" id="3.40.50.720">
    <property type="entry name" value="NAD(P)-binding Rossmann-like Domain"/>
    <property type="match status" value="1"/>
</dbReference>
<evidence type="ECO:0000313" key="3">
    <source>
        <dbReference type="EMBL" id="SVB59158.1"/>
    </source>
</evidence>
<comment type="similarity">
    <text evidence="1">Belongs to the NAD(P)-dependent epimerase/dehydratase family.</text>
</comment>
<proteinExistence type="inferred from homology"/>
<dbReference type="InterPro" id="IPR036291">
    <property type="entry name" value="NAD(P)-bd_dom_sf"/>
</dbReference>
<dbReference type="PANTHER" id="PTHR43000">
    <property type="entry name" value="DTDP-D-GLUCOSE 4,6-DEHYDRATASE-RELATED"/>
    <property type="match status" value="1"/>
</dbReference>